<organism evidence="4 5">
    <name type="scientific">Pseudofulvibacter geojedonensis</name>
    <dbReference type="NCBI Taxonomy" id="1123758"/>
    <lineage>
        <taxon>Bacteria</taxon>
        <taxon>Pseudomonadati</taxon>
        <taxon>Bacteroidota</taxon>
        <taxon>Flavobacteriia</taxon>
        <taxon>Flavobacteriales</taxon>
        <taxon>Flavobacteriaceae</taxon>
        <taxon>Pseudofulvibacter</taxon>
    </lineage>
</organism>
<dbReference type="Pfam" id="PF13174">
    <property type="entry name" value="TPR_6"/>
    <property type="match status" value="1"/>
</dbReference>
<comment type="caution">
    <text evidence="4">The sequence shown here is derived from an EMBL/GenBank/DDBJ whole genome shotgun (WGS) entry which is preliminary data.</text>
</comment>
<dbReference type="Proteomes" id="UP001596997">
    <property type="component" value="Unassembled WGS sequence"/>
</dbReference>
<dbReference type="SUPFAM" id="SSF48452">
    <property type="entry name" value="TPR-like"/>
    <property type="match status" value="2"/>
</dbReference>
<keyword evidence="1" id="KW-0677">Repeat</keyword>
<dbReference type="EMBL" id="JBHTJM010000009">
    <property type="protein sequence ID" value="MFD0964512.1"/>
    <property type="molecule type" value="Genomic_DNA"/>
</dbReference>
<dbReference type="PROSITE" id="PS51257">
    <property type="entry name" value="PROKAR_LIPOPROTEIN"/>
    <property type="match status" value="1"/>
</dbReference>
<feature type="repeat" description="TPR" evidence="3">
    <location>
        <begin position="183"/>
        <end position="216"/>
    </location>
</feature>
<dbReference type="PANTHER" id="PTHR44858:SF1">
    <property type="entry name" value="UDP-N-ACETYLGLUCOSAMINE--PEPTIDE N-ACETYLGLUCOSAMINYLTRANSFERASE SPINDLY-RELATED"/>
    <property type="match status" value="1"/>
</dbReference>
<evidence type="ECO:0000256" key="3">
    <source>
        <dbReference type="PROSITE-ProRule" id="PRU00339"/>
    </source>
</evidence>
<dbReference type="Pfam" id="PF13432">
    <property type="entry name" value="TPR_16"/>
    <property type="match status" value="1"/>
</dbReference>
<dbReference type="Gene3D" id="1.25.40.10">
    <property type="entry name" value="Tetratricopeptide repeat domain"/>
    <property type="match status" value="2"/>
</dbReference>
<keyword evidence="5" id="KW-1185">Reference proteome</keyword>
<evidence type="ECO:0000256" key="2">
    <source>
        <dbReference type="ARBA" id="ARBA00022803"/>
    </source>
</evidence>
<evidence type="ECO:0000313" key="4">
    <source>
        <dbReference type="EMBL" id="MFD0964512.1"/>
    </source>
</evidence>
<dbReference type="PANTHER" id="PTHR44858">
    <property type="entry name" value="TETRATRICOPEPTIDE REPEAT PROTEIN 6"/>
    <property type="match status" value="1"/>
</dbReference>
<evidence type="ECO:0000256" key="1">
    <source>
        <dbReference type="ARBA" id="ARBA00022737"/>
    </source>
</evidence>
<sequence>MEKSLKLSLSMCLILLLFSCKKNTKNELSLAERKEKSKQILREGMSLYQGSSESMIKLEEAIKLDRNNYDAWRELSIPYLKRGIPYKWKAIYDTVVAIHPPAWQAWRGYNYLWFYRDYKKAITDFDTADSFNPNFTEQAQGHSVDYWRGIAYLGLKDYNNSIKYFDKYINKEINDSGEDWVEVTAFLYRGIAFYESGDYENALFNFNKLLHYTKGRYADGNYYKALVLEKNKNLKEALVLTNQAIKNYNDGYYNNRPYVETLRQIYIDDLQELKDTLEKKNK</sequence>
<gene>
    <name evidence="4" type="ORF">ACFQ1O_10910</name>
</gene>
<proteinExistence type="predicted"/>
<keyword evidence="2 3" id="KW-0802">TPR repeat</keyword>
<evidence type="ECO:0000313" key="5">
    <source>
        <dbReference type="Proteomes" id="UP001596997"/>
    </source>
</evidence>
<dbReference type="InterPro" id="IPR011990">
    <property type="entry name" value="TPR-like_helical_dom_sf"/>
</dbReference>
<accession>A0ABW3I4F8</accession>
<name>A0ABW3I4F8_9FLAO</name>
<dbReference type="PROSITE" id="PS50005">
    <property type="entry name" value="TPR"/>
    <property type="match status" value="1"/>
</dbReference>
<reference evidence="5" key="1">
    <citation type="journal article" date="2019" name="Int. J. Syst. Evol. Microbiol.">
        <title>The Global Catalogue of Microorganisms (GCM) 10K type strain sequencing project: providing services to taxonomists for standard genome sequencing and annotation.</title>
        <authorList>
            <consortium name="The Broad Institute Genomics Platform"/>
            <consortium name="The Broad Institute Genome Sequencing Center for Infectious Disease"/>
            <person name="Wu L."/>
            <person name="Ma J."/>
        </authorList>
    </citation>
    <scope>NUCLEOTIDE SEQUENCE [LARGE SCALE GENOMIC DNA]</scope>
    <source>
        <strain evidence="5">CCUG 62114</strain>
    </source>
</reference>
<dbReference type="RefSeq" id="WP_377716057.1">
    <property type="nucleotide sequence ID" value="NZ_JBHTJM010000009.1"/>
</dbReference>
<protein>
    <submittedName>
        <fullName evidence="4">Tetratricopeptide repeat protein</fullName>
    </submittedName>
</protein>
<dbReference type="InterPro" id="IPR019734">
    <property type="entry name" value="TPR_rpt"/>
</dbReference>
<dbReference type="InterPro" id="IPR050498">
    <property type="entry name" value="Ycf3"/>
</dbReference>